<keyword evidence="3" id="KW-1185">Reference proteome</keyword>
<accession>A0A502CSR9</accession>
<organism evidence="2 3">
    <name type="scientific">Pedococcus bigeumensis</name>
    <dbReference type="NCBI Taxonomy" id="433644"/>
    <lineage>
        <taxon>Bacteria</taxon>
        <taxon>Bacillati</taxon>
        <taxon>Actinomycetota</taxon>
        <taxon>Actinomycetes</taxon>
        <taxon>Micrococcales</taxon>
        <taxon>Intrasporangiaceae</taxon>
        <taxon>Pedococcus</taxon>
    </lineage>
</organism>
<dbReference type="EMBL" id="RCZM01000005">
    <property type="protein sequence ID" value="TPG14846.1"/>
    <property type="molecule type" value="Genomic_DNA"/>
</dbReference>
<evidence type="ECO:0000313" key="3">
    <source>
        <dbReference type="Proteomes" id="UP000317722"/>
    </source>
</evidence>
<protein>
    <submittedName>
        <fullName evidence="2">Uncharacterized protein</fullName>
    </submittedName>
</protein>
<evidence type="ECO:0000256" key="1">
    <source>
        <dbReference type="SAM" id="SignalP"/>
    </source>
</evidence>
<dbReference type="OrthoDB" id="3530191at2"/>
<dbReference type="AlphaFoldDB" id="A0A502CSR9"/>
<keyword evidence="1" id="KW-0732">Signal</keyword>
<name>A0A502CSR9_9MICO</name>
<feature type="signal peptide" evidence="1">
    <location>
        <begin position="1"/>
        <end position="29"/>
    </location>
</feature>
<sequence length="176" mass="18109">MRRIAATASGTAFTVLALGLTLGAAPALADTPWTPYEQQDALVPAARSTCAFDVQESVVEDAERYRTTATYPDGSPKTQVFQGTLVMSYTNTTTGTTVTHDLSGTGVFEYNADGSPASLTSTHGPFGATMPAGSTPDTGIFVLSGHGASVTFNADGTRSYQVGPSGSVIDVCAELD</sequence>
<feature type="chain" id="PRO_5021434632" evidence="1">
    <location>
        <begin position="30"/>
        <end position="176"/>
    </location>
</feature>
<dbReference type="Proteomes" id="UP000317722">
    <property type="component" value="Unassembled WGS sequence"/>
</dbReference>
<reference evidence="2 3" key="1">
    <citation type="journal article" date="2019" name="Environ. Microbiol.">
        <title>Species interactions and distinct microbial communities in high Arctic permafrost affected cryosols are associated with the CH4 and CO2 gas fluxes.</title>
        <authorList>
            <person name="Altshuler I."/>
            <person name="Hamel J."/>
            <person name="Turney S."/>
            <person name="Magnuson E."/>
            <person name="Levesque R."/>
            <person name="Greer C."/>
            <person name="Whyte L.G."/>
        </authorList>
    </citation>
    <scope>NUCLEOTIDE SEQUENCE [LARGE SCALE GENOMIC DNA]</scope>
    <source>
        <strain evidence="2 3">S9.3A</strain>
    </source>
</reference>
<comment type="caution">
    <text evidence="2">The sequence shown here is derived from an EMBL/GenBank/DDBJ whole genome shotgun (WGS) entry which is preliminary data.</text>
</comment>
<proteinExistence type="predicted"/>
<gene>
    <name evidence="2" type="ORF">EAH86_14905</name>
</gene>
<evidence type="ECO:0000313" key="2">
    <source>
        <dbReference type="EMBL" id="TPG14846.1"/>
    </source>
</evidence>
<dbReference type="RefSeq" id="WP_140742128.1">
    <property type="nucleotide sequence ID" value="NZ_RCZM01000005.1"/>
</dbReference>